<accession>A0A180GEC9</accession>
<keyword evidence="2" id="KW-0472">Membrane</keyword>
<keyword evidence="5" id="KW-1185">Reference proteome</keyword>
<feature type="compositionally biased region" description="Polar residues" evidence="1">
    <location>
        <begin position="118"/>
        <end position="128"/>
    </location>
</feature>
<feature type="region of interest" description="Disordered" evidence="1">
    <location>
        <begin position="96"/>
        <end position="128"/>
    </location>
</feature>
<organism evidence="3">
    <name type="scientific">Puccinia triticina (isolate 1-1 / race 1 (BBBD))</name>
    <name type="common">Brown leaf rust fungus</name>
    <dbReference type="NCBI Taxonomy" id="630390"/>
    <lineage>
        <taxon>Eukaryota</taxon>
        <taxon>Fungi</taxon>
        <taxon>Dikarya</taxon>
        <taxon>Basidiomycota</taxon>
        <taxon>Pucciniomycotina</taxon>
        <taxon>Pucciniomycetes</taxon>
        <taxon>Pucciniales</taxon>
        <taxon>Pucciniaceae</taxon>
        <taxon>Puccinia</taxon>
    </lineage>
</organism>
<evidence type="ECO:0000256" key="1">
    <source>
        <dbReference type="SAM" id="MobiDB-lite"/>
    </source>
</evidence>
<gene>
    <name evidence="3" type="ORF">PTTG_28152</name>
</gene>
<dbReference type="InterPro" id="IPR037185">
    <property type="entry name" value="EmrE-like"/>
</dbReference>
<dbReference type="AlphaFoldDB" id="A0A180GEC9"/>
<keyword evidence="2" id="KW-0812">Transmembrane</keyword>
<evidence type="ECO:0000313" key="4">
    <source>
        <dbReference type="EnsemblFungi" id="PTTG_28152-t43_1-p1"/>
    </source>
</evidence>
<dbReference type="VEuPathDB" id="FungiDB:PTTG_28152"/>
<dbReference type="Proteomes" id="UP000005240">
    <property type="component" value="Unassembled WGS sequence"/>
</dbReference>
<keyword evidence="2" id="KW-1133">Transmembrane helix</keyword>
<reference evidence="4" key="4">
    <citation type="submission" date="2025-05" db="UniProtKB">
        <authorList>
            <consortium name="EnsemblFungi"/>
        </authorList>
    </citation>
    <scope>IDENTIFICATION</scope>
    <source>
        <strain evidence="4">isolate 1-1 / race 1 (BBBD)</strain>
    </source>
</reference>
<proteinExistence type="predicted"/>
<evidence type="ECO:0000256" key="2">
    <source>
        <dbReference type="SAM" id="Phobius"/>
    </source>
</evidence>
<reference evidence="3" key="2">
    <citation type="submission" date="2016-05" db="EMBL/GenBank/DDBJ databases">
        <title>Comparative analysis highlights variable genome content of wheat rusts and divergence of the mating loci.</title>
        <authorList>
            <person name="Cuomo C.A."/>
            <person name="Bakkeren G."/>
            <person name="Szabo L."/>
            <person name="Khalil H."/>
            <person name="Joly D."/>
            <person name="Goldberg J."/>
            <person name="Young S."/>
            <person name="Zeng Q."/>
            <person name="Fellers J."/>
        </authorList>
    </citation>
    <scope>NUCLEOTIDE SEQUENCE [LARGE SCALE GENOMIC DNA]</scope>
    <source>
        <strain evidence="3">1-1 BBBD Race 1</strain>
    </source>
</reference>
<feature type="transmembrane region" description="Helical" evidence="2">
    <location>
        <begin position="218"/>
        <end position="236"/>
    </location>
</feature>
<dbReference type="STRING" id="630390.A0A180GEC9"/>
<reference evidence="4 5" key="3">
    <citation type="journal article" date="2017" name="G3 (Bethesda)">
        <title>Comparative analysis highlights variable genome content of wheat rusts and divergence of the mating loci.</title>
        <authorList>
            <person name="Cuomo C.A."/>
            <person name="Bakkeren G."/>
            <person name="Khalil H.B."/>
            <person name="Panwar V."/>
            <person name="Joly D."/>
            <person name="Linning R."/>
            <person name="Sakthikumar S."/>
            <person name="Song X."/>
            <person name="Adiconis X."/>
            <person name="Fan L."/>
            <person name="Goldberg J.M."/>
            <person name="Levin J.Z."/>
            <person name="Young S."/>
            <person name="Zeng Q."/>
            <person name="Anikster Y."/>
            <person name="Bruce M."/>
            <person name="Wang M."/>
            <person name="Yin C."/>
            <person name="McCallum B."/>
            <person name="Szabo L.J."/>
            <person name="Hulbert S."/>
            <person name="Chen X."/>
            <person name="Fellers J.P."/>
        </authorList>
    </citation>
    <scope>NUCLEOTIDE SEQUENCE</scope>
    <source>
        <strain evidence="5">Isolate 1-1 / race 1 (BBBD)</strain>
        <strain evidence="4">isolate 1-1 / race 1 (BBBD)</strain>
    </source>
</reference>
<protein>
    <submittedName>
        <fullName evidence="3 4">Uncharacterized protein</fullName>
    </submittedName>
</protein>
<dbReference type="SUPFAM" id="SSF103481">
    <property type="entry name" value="Multidrug resistance efflux transporter EmrE"/>
    <property type="match status" value="1"/>
</dbReference>
<evidence type="ECO:0000313" key="5">
    <source>
        <dbReference type="Proteomes" id="UP000005240"/>
    </source>
</evidence>
<dbReference type="OrthoDB" id="408493at2759"/>
<dbReference type="PANTHER" id="PTHR13146">
    <property type="match status" value="1"/>
</dbReference>
<dbReference type="GO" id="GO:0016020">
    <property type="term" value="C:membrane"/>
    <property type="evidence" value="ECO:0007669"/>
    <property type="project" value="TreeGrafter"/>
</dbReference>
<dbReference type="PANTHER" id="PTHR13146:SF0">
    <property type="entry name" value="SOLUTE CARRIER FAMILY 35 MEMBER F6"/>
    <property type="match status" value="1"/>
</dbReference>
<dbReference type="EMBL" id="ADAS02000091">
    <property type="protein sequence ID" value="OAV90924.1"/>
    <property type="molecule type" value="Genomic_DNA"/>
</dbReference>
<sequence>MAKSFRNPSLMASSLIRVALPQRLSWLLECSSLVRLPWGPLLLVPRNCTNPDPTTHRNFEQPVWQTLKIFVREACCMIAYYLIQWMSRPARGSKELGYTPIPRDSMDGRLQEEEEQESTLGDTLTPDQPVSVSDSLIQAAHLKSRVCPASAPLALHSPSPSPLTSSLEPELLVNQHKPSVLQLVGLQKLVFWLPALFDICGTTLMNAGLLFVPVSVFQMIRGALPIWVGLFLIIFLNQHLSREKWISLTISCFSFTSCFSL</sequence>
<dbReference type="EnsemblFungi" id="PTTG_28152-t43_1">
    <property type="protein sequence ID" value="PTTG_28152-t43_1-p1"/>
    <property type="gene ID" value="PTTG_28152"/>
</dbReference>
<reference evidence="3" key="1">
    <citation type="submission" date="2009-11" db="EMBL/GenBank/DDBJ databases">
        <authorList>
            <consortium name="The Broad Institute Genome Sequencing Platform"/>
            <person name="Ward D."/>
            <person name="Feldgarden M."/>
            <person name="Earl A."/>
            <person name="Young S.K."/>
            <person name="Zeng Q."/>
            <person name="Koehrsen M."/>
            <person name="Alvarado L."/>
            <person name="Berlin A."/>
            <person name="Bochicchio J."/>
            <person name="Borenstein D."/>
            <person name="Chapman S.B."/>
            <person name="Chen Z."/>
            <person name="Engels R."/>
            <person name="Freedman E."/>
            <person name="Gellesch M."/>
            <person name="Goldberg J."/>
            <person name="Griggs A."/>
            <person name="Gujja S."/>
            <person name="Heilman E."/>
            <person name="Heiman D."/>
            <person name="Hepburn T."/>
            <person name="Howarth C."/>
            <person name="Jen D."/>
            <person name="Larson L."/>
            <person name="Lewis B."/>
            <person name="Mehta T."/>
            <person name="Park D."/>
            <person name="Pearson M."/>
            <person name="Roberts A."/>
            <person name="Saif S."/>
            <person name="Shea T."/>
            <person name="Shenoy N."/>
            <person name="Sisk P."/>
            <person name="Stolte C."/>
            <person name="Sykes S."/>
            <person name="Thomson T."/>
            <person name="Walk T."/>
            <person name="White J."/>
            <person name="Yandava C."/>
            <person name="Izard J."/>
            <person name="Baranova O.V."/>
            <person name="Blanton J.M."/>
            <person name="Tanner A.C."/>
            <person name="Dewhirst F.E."/>
            <person name="Haas B."/>
            <person name="Nusbaum C."/>
            <person name="Birren B."/>
        </authorList>
    </citation>
    <scope>NUCLEOTIDE SEQUENCE [LARGE SCALE GENOMIC DNA]</scope>
    <source>
        <strain evidence="3">1-1 BBBD Race 1</strain>
    </source>
</reference>
<evidence type="ECO:0000313" key="3">
    <source>
        <dbReference type="EMBL" id="OAV90924.1"/>
    </source>
</evidence>
<name>A0A180GEC9_PUCT1</name>